<dbReference type="SUPFAM" id="SSF51445">
    <property type="entry name" value="(Trans)glycosidases"/>
    <property type="match status" value="1"/>
</dbReference>
<gene>
    <name evidence="8" type="primary">LOC115880348</name>
</gene>
<dbReference type="PANTHER" id="PTHR11177">
    <property type="entry name" value="CHITINASE"/>
    <property type="match status" value="1"/>
</dbReference>
<dbReference type="InterPro" id="IPR011583">
    <property type="entry name" value="Chitinase_II/V-like_cat"/>
</dbReference>
<dbReference type="KEGG" id="soy:115880348"/>
<reference evidence="8" key="1">
    <citation type="submission" date="2025-08" db="UniProtKB">
        <authorList>
            <consortium name="RefSeq"/>
        </authorList>
    </citation>
    <scope>IDENTIFICATION</scope>
    <source>
        <tissue evidence="8">Gonads</tissue>
    </source>
</reference>
<dbReference type="GO" id="GO:0005975">
    <property type="term" value="P:carbohydrate metabolic process"/>
    <property type="evidence" value="ECO:0007669"/>
    <property type="project" value="InterPro"/>
</dbReference>
<evidence type="ECO:0000256" key="5">
    <source>
        <dbReference type="SAM" id="SignalP"/>
    </source>
</evidence>
<keyword evidence="1 3" id="KW-0378">Hydrolase</keyword>
<evidence type="ECO:0000313" key="7">
    <source>
        <dbReference type="Proteomes" id="UP000504635"/>
    </source>
</evidence>
<evidence type="ECO:0000256" key="2">
    <source>
        <dbReference type="ARBA" id="ARBA00023295"/>
    </source>
</evidence>
<dbReference type="GO" id="GO:0006032">
    <property type="term" value="P:chitin catabolic process"/>
    <property type="evidence" value="ECO:0007669"/>
    <property type="project" value="TreeGrafter"/>
</dbReference>
<dbReference type="GO" id="GO:0004568">
    <property type="term" value="F:chitinase activity"/>
    <property type="evidence" value="ECO:0007669"/>
    <property type="project" value="UniProtKB-ARBA"/>
</dbReference>
<keyword evidence="5" id="KW-0732">Signal</keyword>
<dbReference type="RefSeq" id="XP_030753416.1">
    <property type="nucleotide sequence ID" value="XM_030897556.1"/>
</dbReference>
<dbReference type="Pfam" id="PF00704">
    <property type="entry name" value="Glyco_hydro_18"/>
    <property type="match status" value="1"/>
</dbReference>
<dbReference type="PROSITE" id="PS51910">
    <property type="entry name" value="GH18_2"/>
    <property type="match status" value="1"/>
</dbReference>
<organism evidence="7 8">
    <name type="scientific">Sitophilus oryzae</name>
    <name type="common">Rice weevil</name>
    <name type="synonym">Curculio oryzae</name>
    <dbReference type="NCBI Taxonomy" id="7048"/>
    <lineage>
        <taxon>Eukaryota</taxon>
        <taxon>Metazoa</taxon>
        <taxon>Ecdysozoa</taxon>
        <taxon>Arthropoda</taxon>
        <taxon>Hexapoda</taxon>
        <taxon>Insecta</taxon>
        <taxon>Pterygota</taxon>
        <taxon>Neoptera</taxon>
        <taxon>Endopterygota</taxon>
        <taxon>Coleoptera</taxon>
        <taxon>Polyphaga</taxon>
        <taxon>Cucujiformia</taxon>
        <taxon>Curculionidae</taxon>
        <taxon>Dryophthorinae</taxon>
        <taxon>Sitophilus</taxon>
    </lineage>
</organism>
<dbReference type="Gene3D" id="3.20.20.80">
    <property type="entry name" value="Glycosidases"/>
    <property type="match status" value="1"/>
</dbReference>
<protein>
    <submittedName>
        <fullName evidence="8">Acidic mammalian chitinase-like</fullName>
    </submittedName>
</protein>
<evidence type="ECO:0000256" key="3">
    <source>
        <dbReference type="RuleBase" id="RU000489"/>
    </source>
</evidence>
<evidence type="ECO:0000259" key="6">
    <source>
        <dbReference type="PROSITE" id="PS51910"/>
    </source>
</evidence>
<feature type="domain" description="GH18" evidence="6">
    <location>
        <begin position="20"/>
        <end position="357"/>
    </location>
</feature>
<keyword evidence="7" id="KW-1185">Reference proteome</keyword>
<dbReference type="Gene3D" id="3.10.50.10">
    <property type="match status" value="1"/>
</dbReference>
<dbReference type="SMART" id="SM00636">
    <property type="entry name" value="Glyco_18"/>
    <property type="match status" value="1"/>
</dbReference>
<dbReference type="SUPFAM" id="SSF54556">
    <property type="entry name" value="Chitinase insertion domain"/>
    <property type="match status" value="1"/>
</dbReference>
<dbReference type="InterPro" id="IPR001223">
    <property type="entry name" value="Glyco_hydro18_cat"/>
</dbReference>
<dbReference type="InParanoid" id="A0A6J2XQR9"/>
<name>A0A6J2XQR9_SITOR</name>
<dbReference type="Proteomes" id="UP000504635">
    <property type="component" value="Unplaced"/>
</dbReference>
<dbReference type="GeneID" id="115880348"/>
<dbReference type="PANTHER" id="PTHR11177:SF360">
    <property type="entry name" value="CHITINASE 4-RELATED"/>
    <property type="match status" value="1"/>
</dbReference>
<dbReference type="OrthoDB" id="73875at2759"/>
<evidence type="ECO:0000256" key="4">
    <source>
        <dbReference type="RuleBase" id="RU004453"/>
    </source>
</evidence>
<feature type="signal peptide" evidence="5">
    <location>
        <begin position="1"/>
        <end position="19"/>
    </location>
</feature>
<feature type="chain" id="PRO_5027046590" evidence="5">
    <location>
        <begin position="20"/>
        <end position="357"/>
    </location>
</feature>
<comment type="similarity">
    <text evidence="4">Belongs to the glycosyl hydrolase 18 family.</text>
</comment>
<dbReference type="InterPro" id="IPR017853">
    <property type="entry name" value="GH"/>
</dbReference>
<dbReference type="AlphaFoldDB" id="A0A6J2XQR9"/>
<dbReference type="InterPro" id="IPR001579">
    <property type="entry name" value="Glyco_hydro_18_chit_AS"/>
</dbReference>
<dbReference type="GO" id="GO:0008061">
    <property type="term" value="F:chitin binding"/>
    <property type="evidence" value="ECO:0007669"/>
    <property type="project" value="InterPro"/>
</dbReference>
<evidence type="ECO:0000313" key="8">
    <source>
        <dbReference type="RefSeq" id="XP_030753416.1"/>
    </source>
</evidence>
<dbReference type="PROSITE" id="PS01095">
    <property type="entry name" value="GH18_1"/>
    <property type="match status" value="1"/>
</dbReference>
<accession>A0A6J2XQR9</accession>
<dbReference type="GO" id="GO:0005576">
    <property type="term" value="C:extracellular region"/>
    <property type="evidence" value="ECO:0007669"/>
    <property type="project" value="TreeGrafter"/>
</dbReference>
<keyword evidence="2 3" id="KW-0326">Glycosidase</keyword>
<proteinExistence type="inferred from homology"/>
<dbReference type="InterPro" id="IPR029070">
    <property type="entry name" value="Chitinase_insertion_sf"/>
</dbReference>
<dbReference type="InterPro" id="IPR050314">
    <property type="entry name" value="Glycosyl_Hydrlase_18"/>
</dbReference>
<sequence length="357" mass="40314">MFRISVLVVLICSMVTTESKYIGGYYASSALRTLDVSDINPFLLTHIYYAFVTVYSNGTLSIQNEAKGFVEPLAELKSINPDLKVLFTLVQTNKSLSDVVSNKDLRTTLIQNGYDLVKKYNYDGIDIDWEYPSSKDKDNFMVFLQELSEEFHKHNYLVTAAVCAIPTAKYGYNVSEMAKYLDVINIMTYDFYGAWSAHTGLNSGLYASSLDSGYEKKYLNVNTSVNNWVSSGTPKNILAFGVPFYGRTFNLTDPSSHGIHSKSKGAGKIKTPTFYQIEKYFADYTDVWDDEQKGYYKYLNSTWLSYDEQKSVALKTKYACDQGLKGLFVWHLGADDVKGEISGVNQTLLQTINDSWC</sequence>
<evidence type="ECO:0000256" key="1">
    <source>
        <dbReference type="ARBA" id="ARBA00022801"/>
    </source>
</evidence>